<evidence type="ECO:0000313" key="2">
    <source>
        <dbReference type="Proteomes" id="UP000288024"/>
    </source>
</evidence>
<organism evidence="1 2">
    <name type="scientific">Niallia taxi</name>
    <dbReference type="NCBI Taxonomy" id="2499688"/>
    <lineage>
        <taxon>Bacteria</taxon>
        <taxon>Bacillati</taxon>
        <taxon>Bacillota</taxon>
        <taxon>Bacilli</taxon>
        <taxon>Bacillales</taxon>
        <taxon>Bacillaceae</taxon>
        <taxon>Niallia</taxon>
    </lineage>
</organism>
<evidence type="ECO:0000313" key="1">
    <source>
        <dbReference type="EMBL" id="RVT61479.1"/>
    </source>
</evidence>
<proteinExistence type="predicted"/>
<gene>
    <name evidence="1" type="ORF">EM808_14610</name>
</gene>
<dbReference type="Proteomes" id="UP000288024">
    <property type="component" value="Unassembled WGS sequence"/>
</dbReference>
<keyword evidence="2" id="KW-1185">Reference proteome</keyword>
<dbReference type="AlphaFoldDB" id="A0A3S2U9G8"/>
<comment type="caution">
    <text evidence="1">The sequence shown here is derived from an EMBL/GenBank/DDBJ whole genome shotgun (WGS) entry which is preliminary data.</text>
</comment>
<sequence>MNSCNSKLRKWSCLQLVKRELARLLDDHNRCPDFLIKKAIEKDIQLLEEAISIYEKQQQISFYEKEN</sequence>
<dbReference type="EMBL" id="RZTZ01000005">
    <property type="protein sequence ID" value="RVT61479.1"/>
    <property type="molecule type" value="Genomic_DNA"/>
</dbReference>
<protein>
    <submittedName>
        <fullName evidence="1">Uncharacterized protein</fullName>
    </submittedName>
</protein>
<accession>A0A3S2U9G8</accession>
<name>A0A3S2U9G8_9BACI</name>
<reference evidence="1 2" key="1">
    <citation type="submission" date="2019-01" db="EMBL/GenBank/DDBJ databases">
        <title>Bacillus sp. M5HDSG1-1, whole genome shotgun sequence.</title>
        <authorList>
            <person name="Tuo L."/>
        </authorList>
    </citation>
    <scope>NUCLEOTIDE SEQUENCE [LARGE SCALE GENOMIC DNA]</scope>
    <source>
        <strain evidence="1 2">M5HDSG1-1</strain>
    </source>
</reference>